<evidence type="ECO:0000313" key="1">
    <source>
        <dbReference type="EMBL" id="KAJ9054420.1"/>
    </source>
</evidence>
<accession>A0ACC2RWH3</accession>
<protein>
    <submittedName>
        <fullName evidence="1">Uncharacterized protein</fullName>
    </submittedName>
</protein>
<sequence length="429" mass="48382">MECPTCLRAQQKFICHNCIYPERAKFRDEMKRWDTEIRLYESKIEKLYSPELLKLQTEIARRKQSIKVTKELIQKLPYAIEQAKERVSQLRQQNQTKRSQLLPLQAQLQIVSAQGASQHSARQLKLRDNDRLVQKRLQDTRRALLAKLSEVGQPGIAGASNRYISPIESRHPPEIRLGFTSSSPLRRSHRGLSTSLSMSLEGLKGYVGGAAHALHVTVVAARYLGVSLPFELECREPSLTLYLHHHHHQYQQLSDLPLFEIEAKKEHQVVLIAMIGYNTLYLHHLQEPISGITNNPSIGLGSVPFNLMGPQGLSRFLSGCRTISGRTVALAGPGLDPTFNIDFNHVLMTIRGGQPHHVHDNHFPPDLNLKASGFRDEDYDLAITKSQLPPPESLNSYHQVEFHDSEEDSFEFVDCVLPPTPSELAAAGI</sequence>
<gene>
    <name evidence="1" type="ORF">DSO57_1014860</name>
</gene>
<proteinExistence type="predicted"/>
<evidence type="ECO:0000313" key="2">
    <source>
        <dbReference type="Proteomes" id="UP001165960"/>
    </source>
</evidence>
<dbReference type="Proteomes" id="UP001165960">
    <property type="component" value="Unassembled WGS sequence"/>
</dbReference>
<comment type="caution">
    <text evidence="1">The sequence shown here is derived from an EMBL/GenBank/DDBJ whole genome shotgun (WGS) entry which is preliminary data.</text>
</comment>
<dbReference type="EMBL" id="QTSX02006447">
    <property type="protein sequence ID" value="KAJ9054420.1"/>
    <property type="molecule type" value="Genomic_DNA"/>
</dbReference>
<name>A0ACC2RWH3_9FUNG</name>
<reference evidence="1" key="1">
    <citation type="submission" date="2022-04" db="EMBL/GenBank/DDBJ databases">
        <title>Genome of the entomopathogenic fungus Entomophthora muscae.</title>
        <authorList>
            <person name="Elya C."/>
            <person name="Lovett B.R."/>
            <person name="Lee E."/>
            <person name="Macias A.M."/>
            <person name="Hajek A.E."/>
            <person name="De Bivort B.L."/>
            <person name="Kasson M.T."/>
            <person name="De Fine Licht H.H."/>
            <person name="Stajich J.E."/>
        </authorList>
    </citation>
    <scope>NUCLEOTIDE SEQUENCE</scope>
    <source>
        <strain evidence="1">Berkeley</strain>
    </source>
</reference>
<keyword evidence="2" id="KW-1185">Reference proteome</keyword>
<organism evidence="1 2">
    <name type="scientific">Entomophthora muscae</name>
    <dbReference type="NCBI Taxonomy" id="34485"/>
    <lineage>
        <taxon>Eukaryota</taxon>
        <taxon>Fungi</taxon>
        <taxon>Fungi incertae sedis</taxon>
        <taxon>Zoopagomycota</taxon>
        <taxon>Entomophthoromycotina</taxon>
        <taxon>Entomophthoromycetes</taxon>
        <taxon>Entomophthorales</taxon>
        <taxon>Entomophthoraceae</taxon>
        <taxon>Entomophthora</taxon>
    </lineage>
</organism>